<evidence type="ECO:0000313" key="1">
    <source>
        <dbReference type="EMBL" id="PAV30170.1"/>
    </source>
</evidence>
<dbReference type="Proteomes" id="UP000218887">
    <property type="component" value="Unassembled WGS sequence"/>
</dbReference>
<gene>
    <name evidence="1" type="ORF">CIL05_06800</name>
</gene>
<name>A0A2A2IGB9_9BACI</name>
<accession>A0A2A2IGB9</accession>
<proteinExistence type="predicted"/>
<keyword evidence="2" id="KW-1185">Reference proteome</keyword>
<evidence type="ECO:0000313" key="2">
    <source>
        <dbReference type="Proteomes" id="UP000218887"/>
    </source>
</evidence>
<dbReference type="RefSeq" id="WP_095654772.1">
    <property type="nucleotide sequence ID" value="NZ_NPOA01000004.1"/>
</dbReference>
<dbReference type="AlphaFoldDB" id="A0A2A2IGB9"/>
<organism evidence="1 2">
    <name type="scientific">Virgibacillus profundi</name>
    <dbReference type="NCBI Taxonomy" id="2024555"/>
    <lineage>
        <taxon>Bacteria</taxon>
        <taxon>Bacillati</taxon>
        <taxon>Bacillota</taxon>
        <taxon>Bacilli</taxon>
        <taxon>Bacillales</taxon>
        <taxon>Bacillaceae</taxon>
        <taxon>Virgibacillus</taxon>
    </lineage>
</organism>
<protein>
    <submittedName>
        <fullName evidence="1">Uncharacterized protein</fullName>
    </submittedName>
</protein>
<sequence>MFVTETHVDKLKNKIFKVLYLFEGENEGLTTYIHSVIYELEGLRYRVNPVQDSMLQTLISDLEHMYSDSLEPEPDLATIRREIFGHMSLLDKFFESGDT</sequence>
<reference evidence="1 2" key="1">
    <citation type="submission" date="2017-08" db="EMBL/GenBank/DDBJ databases">
        <title>Virgibacillus indicus sp. nov. and Virgibacillus profoundi sp. nov, two moderately halophilic bacteria isolated from marine sediment by using the Microfluidic Streak Plate.</title>
        <authorList>
            <person name="Xu B."/>
            <person name="Hu B."/>
            <person name="Wang J."/>
            <person name="Zhu Y."/>
            <person name="Huang L."/>
            <person name="Du W."/>
            <person name="Huang Y."/>
        </authorList>
    </citation>
    <scope>NUCLEOTIDE SEQUENCE [LARGE SCALE GENOMIC DNA]</scope>
    <source>
        <strain evidence="1 2">IO3-P3-H5</strain>
    </source>
</reference>
<dbReference type="EMBL" id="NPOA01000004">
    <property type="protein sequence ID" value="PAV30170.1"/>
    <property type="molecule type" value="Genomic_DNA"/>
</dbReference>
<comment type="caution">
    <text evidence="1">The sequence shown here is derived from an EMBL/GenBank/DDBJ whole genome shotgun (WGS) entry which is preliminary data.</text>
</comment>